<dbReference type="EMBL" id="CP019791">
    <property type="protein sequence ID" value="AQT67865.1"/>
    <property type="molecule type" value="Genomic_DNA"/>
</dbReference>
<dbReference type="OrthoDB" id="3729294at2"/>
<dbReference type="AlphaFoldDB" id="A0A1U9NJ66"/>
<name>A0A1U9NJ66_9BACT</name>
<dbReference type="STRING" id="1936003.STSP2_01017"/>
<dbReference type="RefSeq" id="WP_146660373.1">
    <property type="nucleotide sequence ID" value="NZ_CP019791.1"/>
</dbReference>
<organism evidence="1 2">
    <name type="scientific">Anaerohalosphaera lusitana</name>
    <dbReference type="NCBI Taxonomy" id="1936003"/>
    <lineage>
        <taxon>Bacteria</taxon>
        <taxon>Pseudomonadati</taxon>
        <taxon>Planctomycetota</taxon>
        <taxon>Phycisphaerae</taxon>
        <taxon>Sedimentisphaerales</taxon>
        <taxon>Anaerohalosphaeraceae</taxon>
        <taxon>Anaerohalosphaera</taxon>
    </lineage>
</organism>
<keyword evidence="2" id="KW-1185">Reference proteome</keyword>
<evidence type="ECO:0000313" key="1">
    <source>
        <dbReference type="EMBL" id="AQT67865.1"/>
    </source>
</evidence>
<dbReference type="Proteomes" id="UP000189674">
    <property type="component" value="Chromosome"/>
</dbReference>
<protein>
    <submittedName>
        <fullName evidence="1">Uncharacterized protein</fullName>
    </submittedName>
</protein>
<dbReference type="KEGG" id="alus:STSP2_01017"/>
<sequence length="105" mass="10837" precursor="true">MIRRRFWVFGIVVMMLVGGVSGGGPAVAAGTAEAGGNGVANEGENVVIRGRVFDDAGRTIGGADITVYRSGWAWQAETVGWQVLGKLKANATGEFGVPIKCPSSV</sequence>
<gene>
    <name evidence="1" type="ORF">STSP2_01017</name>
</gene>
<accession>A0A1U9NJ66</accession>
<reference evidence="2" key="1">
    <citation type="submission" date="2017-02" db="EMBL/GenBank/DDBJ databases">
        <title>Comparative genomics and description of representatives of a novel lineage of planctomycetes thriving in anoxic sediments.</title>
        <authorList>
            <person name="Spring S."/>
            <person name="Bunk B."/>
            <person name="Sproer C."/>
        </authorList>
    </citation>
    <scope>NUCLEOTIDE SEQUENCE [LARGE SCALE GENOMIC DNA]</scope>
    <source>
        <strain evidence="2">ST-NAGAB-D1</strain>
    </source>
</reference>
<proteinExistence type="predicted"/>
<evidence type="ECO:0000313" key="2">
    <source>
        <dbReference type="Proteomes" id="UP000189674"/>
    </source>
</evidence>